<accession>U3CFJ1</accession>
<name>U3CFJ1_9VIBR</name>
<evidence type="ECO:0000313" key="7">
    <source>
        <dbReference type="Proteomes" id="UP000016567"/>
    </source>
</evidence>
<dbReference type="Pfam" id="PF13354">
    <property type="entry name" value="Beta-lactamase2"/>
    <property type="match status" value="1"/>
</dbReference>
<dbReference type="InterPro" id="IPR000871">
    <property type="entry name" value="Beta-lactam_class-A"/>
</dbReference>
<sequence length="278" mass="31748">MKKRLLLLLLVLSPFFNYASSLESAIAILEEETSSRIGVSVWDTQSNEWWDYRGNERFPILGTAKVFVCAAMLDAIERNVFSKNTTVTIKPEELTTYSPYVTHWIGQPIKLTSLCEAAALEGDNTAANVIMRELGGPQSINTFFRSIGDKSTHITQLFPTNSSLKGNSSKPNTMVMNLHNIFEGDRLNYEDREQIETWMKNTNRKKSRITPALPENWFLAERRGIAHDSRAELFTIWREEHSPVYVGIYIKDYDLSLQASGQLLTQVAQLVLREYDEM</sequence>
<keyword evidence="4" id="KW-0732">Signal</keyword>
<dbReference type="RefSeq" id="WP_021710806.1">
    <property type="nucleotide sequence ID" value="NZ_BAOB01000125.1"/>
</dbReference>
<dbReference type="InterPro" id="IPR012338">
    <property type="entry name" value="Beta-lactam/transpept-like"/>
</dbReference>
<dbReference type="GO" id="GO:0008800">
    <property type="term" value="F:beta-lactamase activity"/>
    <property type="evidence" value="ECO:0007669"/>
    <property type="project" value="UniProtKB-EC"/>
</dbReference>
<dbReference type="PANTHER" id="PTHR35333:SF3">
    <property type="entry name" value="BETA-LACTAMASE-TYPE TRANSPEPTIDASE FOLD CONTAINING PROTEIN"/>
    <property type="match status" value="1"/>
</dbReference>
<dbReference type="GO" id="GO:0030655">
    <property type="term" value="P:beta-lactam antibiotic catabolic process"/>
    <property type="evidence" value="ECO:0007669"/>
    <property type="project" value="InterPro"/>
</dbReference>
<dbReference type="STRING" id="1219077.VAZ01S_060_00130"/>
<keyword evidence="7" id="KW-1185">Reference proteome</keyword>
<feature type="signal peptide" evidence="4">
    <location>
        <begin position="1"/>
        <end position="19"/>
    </location>
</feature>
<proteinExistence type="inferred from homology"/>
<evidence type="ECO:0000256" key="1">
    <source>
        <dbReference type="ARBA" id="ARBA00001526"/>
    </source>
</evidence>
<evidence type="ECO:0000313" key="6">
    <source>
        <dbReference type="EMBL" id="GAD77063.1"/>
    </source>
</evidence>
<dbReference type="SUPFAM" id="SSF56601">
    <property type="entry name" value="beta-lactamase/transpeptidase-like"/>
    <property type="match status" value="1"/>
</dbReference>
<evidence type="ECO:0000256" key="3">
    <source>
        <dbReference type="ARBA" id="ARBA00012865"/>
    </source>
</evidence>
<comment type="similarity">
    <text evidence="2">Belongs to the class-A beta-lactamase family.</text>
</comment>
<evidence type="ECO:0000259" key="5">
    <source>
        <dbReference type="Pfam" id="PF13354"/>
    </source>
</evidence>
<feature type="chain" id="PRO_5004639439" description="beta-lactamase" evidence="4">
    <location>
        <begin position="20"/>
        <end position="278"/>
    </location>
</feature>
<dbReference type="eggNOG" id="COG2367">
    <property type="taxonomic scope" value="Bacteria"/>
</dbReference>
<dbReference type="EMBL" id="BATL01000060">
    <property type="protein sequence ID" value="GAD77063.1"/>
    <property type="molecule type" value="Genomic_DNA"/>
</dbReference>
<evidence type="ECO:0000256" key="4">
    <source>
        <dbReference type="SAM" id="SignalP"/>
    </source>
</evidence>
<comment type="caution">
    <text evidence="6">The sequence shown here is derived from an EMBL/GenBank/DDBJ whole genome shotgun (WGS) entry which is preliminary data.</text>
</comment>
<dbReference type="EC" id="3.5.2.6" evidence="3"/>
<dbReference type="Proteomes" id="UP000016567">
    <property type="component" value="Unassembled WGS sequence"/>
</dbReference>
<dbReference type="OrthoDB" id="9784149at2"/>
<organism evidence="6 7">
    <name type="scientific">Vibrio azureus NBRC 104587</name>
    <dbReference type="NCBI Taxonomy" id="1219077"/>
    <lineage>
        <taxon>Bacteria</taxon>
        <taxon>Pseudomonadati</taxon>
        <taxon>Pseudomonadota</taxon>
        <taxon>Gammaproteobacteria</taxon>
        <taxon>Vibrionales</taxon>
        <taxon>Vibrionaceae</taxon>
        <taxon>Vibrio</taxon>
    </lineage>
</organism>
<dbReference type="GO" id="GO:0046677">
    <property type="term" value="P:response to antibiotic"/>
    <property type="evidence" value="ECO:0007669"/>
    <property type="project" value="InterPro"/>
</dbReference>
<dbReference type="InterPro" id="IPR045155">
    <property type="entry name" value="Beta-lactam_cat"/>
</dbReference>
<reference evidence="6 7" key="1">
    <citation type="submission" date="2013-09" db="EMBL/GenBank/DDBJ databases">
        <title>Whole genome shotgun sequence of Vibrio azureus NBRC 104587.</title>
        <authorList>
            <person name="Isaki S."/>
            <person name="Hosoyama A."/>
            <person name="Numata M."/>
            <person name="Hashimoto M."/>
            <person name="Hosoyama Y."/>
            <person name="Tsuchikane K."/>
            <person name="Noguchi M."/>
            <person name="Hirakata S."/>
            <person name="Ichikawa N."/>
            <person name="Ohji S."/>
            <person name="Yamazoe A."/>
            <person name="Fujita N."/>
        </authorList>
    </citation>
    <scope>NUCLEOTIDE SEQUENCE [LARGE SCALE GENOMIC DNA]</scope>
    <source>
        <strain evidence="6 7">NBRC 104587</strain>
    </source>
</reference>
<gene>
    <name evidence="6" type="ORF">VAZ01S_060_00130</name>
</gene>
<dbReference type="PRINTS" id="PR00118">
    <property type="entry name" value="BLACTAMASEA"/>
</dbReference>
<comment type="catalytic activity">
    <reaction evidence="1">
        <text>a beta-lactam + H2O = a substituted beta-amino acid</text>
        <dbReference type="Rhea" id="RHEA:20401"/>
        <dbReference type="ChEBI" id="CHEBI:15377"/>
        <dbReference type="ChEBI" id="CHEBI:35627"/>
        <dbReference type="ChEBI" id="CHEBI:140347"/>
        <dbReference type="EC" id="3.5.2.6"/>
    </reaction>
</comment>
<dbReference type="AlphaFoldDB" id="U3CFJ1"/>
<feature type="domain" description="Beta-lactamase class A catalytic" evidence="5">
    <location>
        <begin position="38"/>
        <end position="249"/>
    </location>
</feature>
<evidence type="ECO:0000256" key="2">
    <source>
        <dbReference type="ARBA" id="ARBA00009009"/>
    </source>
</evidence>
<dbReference type="Gene3D" id="3.40.710.10">
    <property type="entry name" value="DD-peptidase/beta-lactamase superfamily"/>
    <property type="match status" value="1"/>
</dbReference>
<protein>
    <recommendedName>
        <fullName evidence="3">beta-lactamase</fullName>
        <ecNumber evidence="3">3.5.2.6</ecNumber>
    </recommendedName>
</protein>
<dbReference type="PANTHER" id="PTHR35333">
    <property type="entry name" value="BETA-LACTAMASE"/>
    <property type="match status" value="1"/>
</dbReference>